<keyword evidence="3" id="KW-1185">Reference proteome</keyword>
<protein>
    <submittedName>
        <fullName evidence="2">Uncharacterized protein</fullName>
    </submittedName>
</protein>
<evidence type="ECO:0000313" key="3">
    <source>
        <dbReference type="Proteomes" id="UP000269669"/>
    </source>
</evidence>
<dbReference type="AlphaFoldDB" id="A0A428MJT9"/>
<feature type="signal peptide" evidence="1">
    <location>
        <begin position="1"/>
        <end position="32"/>
    </location>
</feature>
<feature type="chain" id="PRO_5019053682" evidence="1">
    <location>
        <begin position="33"/>
        <end position="152"/>
    </location>
</feature>
<keyword evidence="1" id="KW-0732">Signal</keyword>
<accession>A0A428MJT9</accession>
<dbReference type="OrthoDB" id="122719at2"/>
<sequence>MKSLRISSILGSSLLASALAIGMVASAPTALAQNTPVAKADIPFDFQAGLRVMPAGTYIITRSDSLIELRETNQKAEEFVSVHAAYTSHTPTGSSLVFDRRGDKYFLRQIWTAGNHDGLECPKTRMEQKVEKVEAQNKQDSSPIVVALNTVR</sequence>
<gene>
    <name evidence="2" type="ORF">EDE15_2645</name>
</gene>
<proteinExistence type="predicted"/>
<reference evidence="2 3" key="1">
    <citation type="submission" date="2018-12" db="EMBL/GenBank/DDBJ databases">
        <title>Sequencing of bacterial isolates from soil warming experiment in Harvard Forest, Massachusetts, USA.</title>
        <authorList>
            <person name="Deangelis K."/>
        </authorList>
    </citation>
    <scope>NUCLEOTIDE SEQUENCE [LARGE SCALE GENOMIC DNA]</scope>
    <source>
        <strain evidence="2 3">EB153</strain>
    </source>
</reference>
<dbReference type="RefSeq" id="WP_125485642.1">
    <property type="nucleotide sequence ID" value="NZ_RSDW01000001.1"/>
</dbReference>
<comment type="caution">
    <text evidence="2">The sequence shown here is derived from an EMBL/GenBank/DDBJ whole genome shotgun (WGS) entry which is preliminary data.</text>
</comment>
<dbReference type="Proteomes" id="UP000269669">
    <property type="component" value="Unassembled WGS sequence"/>
</dbReference>
<evidence type="ECO:0000256" key="1">
    <source>
        <dbReference type="SAM" id="SignalP"/>
    </source>
</evidence>
<name>A0A428MJT9_9BACT</name>
<dbReference type="EMBL" id="RSDW01000001">
    <property type="protein sequence ID" value="RSL17117.1"/>
    <property type="molecule type" value="Genomic_DNA"/>
</dbReference>
<organism evidence="2 3">
    <name type="scientific">Edaphobacter aggregans</name>
    <dbReference type="NCBI Taxonomy" id="570835"/>
    <lineage>
        <taxon>Bacteria</taxon>
        <taxon>Pseudomonadati</taxon>
        <taxon>Acidobacteriota</taxon>
        <taxon>Terriglobia</taxon>
        <taxon>Terriglobales</taxon>
        <taxon>Acidobacteriaceae</taxon>
        <taxon>Edaphobacter</taxon>
    </lineage>
</organism>
<evidence type="ECO:0000313" key="2">
    <source>
        <dbReference type="EMBL" id="RSL17117.1"/>
    </source>
</evidence>